<dbReference type="EMBL" id="JACHJN010000005">
    <property type="protein sequence ID" value="MBB5957140.1"/>
    <property type="molecule type" value="Genomic_DNA"/>
</dbReference>
<dbReference type="AlphaFoldDB" id="A0A841CJA5"/>
<dbReference type="Pfam" id="PF13676">
    <property type="entry name" value="TIR_2"/>
    <property type="match status" value="1"/>
</dbReference>
<accession>A0A841CJA5</accession>
<evidence type="ECO:0000313" key="3">
    <source>
        <dbReference type="Proteomes" id="UP000547510"/>
    </source>
</evidence>
<dbReference type="InterPro" id="IPR000157">
    <property type="entry name" value="TIR_dom"/>
</dbReference>
<gene>
    <name evidence="2" type="ORF">FHS29_003733</name>
</gene>
<evidence type="ECO:0000313" key="2">
    <source>
        <dbReference type="EMBL" id="MBB5957140.1"/>
    </source>
</evidence>
<sequence length="687" mass="73978">MAGVFVNYRAKDNPIAAAAIAQVLSNHFGKELVFRDSVSMDPGVRYPDAIRAALHDADVLVAVVGPHWLALDPATSRPRIESENDWVRMEIAHALDRGIPIVPVLLQDTPENARPPRHDELPDDIKRFASIQAARFSQQRYTKDMADLVERLVQLVPSLAVPRLFGRPLPEPGADAAPSALLRPERGVVPFAGRDRELADLTAWAHDSTSNAVRLLVGRPGSGRRRLALELCRRLRDSGWLAGVIDGQAPTAQIRRAGAVDKPLLAVVADGELSSDRLASLAEAIVARSSVRDAPTRLLVLGRGAGSWLDPLREHRDDRVAGLFRQADRIGAMVLDGIPVGASPDAAVTAFAGALGLPTVVPPTRMPETVLELHALALNAVLARTEPADPLAEVLKRDRDRWRLAVGGRDDPETALTALAAVGTLATLCAPASTEQADALVTRLSDVLGEDAETTREYAELWSRLHPGSPPVSALSPDLLGEHLVAETLGAQPALVTTLVATFPDDWLTTALTVLGRALPRHPGLLPAVTALFEAAPRRIEPLITGVLHRLDEPGPLARAIAGEMGKRDWQIPEVMSLLETLAGADQTSDPLRGAAIDALLSATRKFTDQLQRNSGTPETPPGFEPLRDIVDNLTNTVRDFAVGALDPGSGRMPTKPDGQPILPADTVNLLRDLYLRHMRDNRKKDE</sequence>
<organism evidence="2 3">
    <name type="scientific">Saccharothrix tamanrassetensis</name>
    <dbReference type="NCBI Taxonomy" id="1051531"/>
    <lineage>
        <taxon>Bacteria</taxon>
        <taxon>Bacillati</taxon>
        <taxon>Actinomycetota</taxon>
        <taxon>Actinomycetes</taxon>
        <taxon>Pseudonocardiales</taxon>
        <taxon>Pseudonocardiaceae</taxon>
        <taxon>Saccharothrix</taxon>
    </lineage>
</organism>
<reference evidence="2 3" key="1">
    <citation type="submission" date="2020-08" db="EMBL/GenBank/DDBJ databases">
        <title>Genomic Encyclopedia of Type Strains, Phase III (KMG-III): the genomes of soil and plant-associated and newly described type strains.</title>
        <authorList>
            <person name="Whitman W."/>
        </authorList>
    </citation>
    <scope>NUCLEOTIDE SEQUENCE [LARGE SCALE GENOMIC DNA]</scope>
    <source>
        <strain evidence="2 3">CECT 8640</strain>
    </source>
</reference>
<evidence type="ECO:0000259" key="1">
    <source>
        <dbReference type="Pfam" id="PF13676"/>
    </source>
</evidence>
<protein>
    <recommendedName>
        <fullName evidence="1">TIR domain-containing protein</fullName>
    </recommendedName>
</protein>
<dbReference type="RefSeq" id="WP_184691945.1">
    <property type="nucleotide sequence ID" value="NZ_JACHJN010000005.1"/>
</dbReference>
<feature type="domain" description="TIR" evidence="1">
    <location>
        <begin position="4"/>
        <end position="145"/>
    </location>
</feature>
<name>A0A841CJA5_9PSEU</name>
<keyword evidence="3" id="KW-1185">Reference proteome</keyword>
<dbReference type="GO" id="GO:0007165">
    <property type="term" value="P:signal transduction"/>
    <property type="evidence" value="ECO:0007669"/>
    <property type="project" value="InterPro"/>
</dbReference>
<dbReference type="SUPFAM" id="SSF52200">
    <property type="entry name" value="Toll/Interleukin receptor TIR domain"/>
    <property type="match status" value="1"/>
</dbReference>
<dbReference type="Proteomes" id="UP000547510">
    <property type="component" value="Unassembled WGS sequence"/>
</dbReference>
<dbReference type="InterPro" id="IPR035897">
    <property type="entry name" value="Toll_tir_struct_dom_sf"/>
</dbReference>
<proteinExistence type="predicted"/>
<comment type="caution">
    <text evidence="2">The sequence shown here is derived from an EMBL/GenBank/DDBJ whole genome shotgun (WGS) entry which is preliminary data.</text>
</comment>
<dbReference type="Gene3D" id="3.40.50.10140">
    <property type="entry name" value="Toll/interleukin-1 receptor homology (TIR) domain"/>
    <property type="match status" value="1"/>
</dbReference>